<evidence type="ECO:0000256" key="3">
    <source>
        <dbReference type="ARBA" id="ARBA00012949"/>
    </source>
</evidence>
<sequence length="297" mass="32796">MAQGVANVWWAMFGFSTLVLVVVSAIWIYAMWRTPRRVSDEEAIRINRRWVIGGGIVLPTVSIVLLLLFGIPTGRGMLPLPVEGEQPLRVEVTGHQWWWEVRYPDDGGVVTANQLIIPAGRLIDVHVTSADVIHSFWVPRLGGKIDMVPGRVHVMRYQATRPGVFRGQCSEFCGTQHANMVLHVEALEEEDFERWLAARREFSPTAPTGEAGAVFEARCAACHSVAGVSDGNRAPDLTDLASRPYLGAGVIANDHEGLRRWLQDHKSLKSGNAMPLHDDIPGETLDGIADWLETLAP</sequence>
<keyword evidence="9" id="KW-1278">Translocase</keyword>
<dbReference type="RefSeq" id="WP_138411075.1">
    <property type="nucleotide sequence ID" value="NZ_QLAG01000004.1"/>
</dbReference>
<dbReference type="InterPro" id="IPR014222">
    <property type="entry name" value="Cyt_c_oxidase_su2"/>
</dbReference>
<evidence type="ECO:0000256" key="18">
    <source>
        <dbReference type="PROSITE-ProRule" id="PRU00433"/>
    </source>
</evidence>
<dbReference type="GO" id="GO:0016491">
    <property type="term" value="F:oxidoreductase activity"/>
    <property type="evidence" value="ECO:0007669"/>
    <property type="project" value="UniProtKB-KW"/>
</dbReference>
<evidence type="ECO:0000256" key="15">
    <source>
        <dbReference type="ARBA" id="ARBA00024688"/>
    </source>
</evidence>
<keyword evidence="8 18" id="KW-0479">Metal-binding</keyword>
<dbReference type="InterPro" id="IPR002429">
    <property type="entry name" value="CcO_II-like_C"/>
</dbReference>
<evidence type="ECO:0000256" key="4">
    <source>
        <dbReference type="ARBA" id="ARBA00022448"/>
    </source>
</evidence>
<keyword evidence="7 19" id="KW-0812">Transmembrane</keyword>
<keyword evidence="14 19" id="KW-0472">Membrane</keyword>
<feature type="domain" description="Cytochrome oxidase subunit II copper A binding" evidence="20">
    <location>
        <begin position="85"/>
        <end position="198"/>
    </location>
</feature>
<dbReference type="InterPro" id="IPR009056">
    <property type="entry name" value="Cyt_c-like_dom"/>
</dbReference>
<keyword evidence="11 19" id="KW-1133">Transmembrane helix</keyword>
<dbReference type="InterPro" id="IPR001505">
    <property type="entry name" value="Copper_CuA"/>
</dbReference>
<evidence type="ECO:0000256" key="16">
    <source>
        <dbReference type="ARBA" id="ARBA00031399"/>
    </source>
</evidence>
<reference evidence="22 23" key="1">
    <citation type="journal article" date="2017" name="Eur. J. Clin. Microbiol. Infect. Dis.">
        <title>Uncommonly isolated clinical Pseudomonas: identification and phylogenetic assignation.</title>
        <authorList>
            <person name="Mulet M."/>
            <person name="Gomila M."/>
            <person name="Ramirez A."/>
            <person name="Cardew S."/>
            <person name="Moore E.R."/>
            <person name="Lalucat J."/>
            <person name="Garcia-Valdes E."/>
        </authorList>
    </citation>
    <scope>NUCLEOTIDE SEQUENCE [LARGE SCALE GENOMIC DNA]</scope>
    <source>
        <strain evidence="22 23">SD129</strain>
    </source>
</reference>
<feature type="transmembrane region" description="Helical" evidence="19">
    <location>
        <begin position="6"/>
        <end position="29"/>
    </location>
</feature>
<evidence type="ECO:0000256" key="8">
    <source>
        <dbReference type="ARBA" id="ARBA00022723"/>
    </source>
</evidence>
<dbReference type="AlphaFoldDB" id="A0A5R9QHF1"/>
<comment type="similarity">
    <text evidence="2">Belongs to the cytochrome c oxidase subunit 2 family.</text>
</comment>
<dbReference type="InterPro" id="IPR034236">
    <property type="entry name" value="CuRO_CcO_Caa3_II"/>
</dbReference>
<keyword evidence="23" id="KW-1185">Reference proteome</keyword>
<dbReference type="PROSITE" id="PS00078">
    <property type="entry name" value="COX2"/>
    <property type="match status" value="1"/>
</dbReference>
<evidence type="ECO:0000313" key="23">
    <source>
        <dbReference type="Proteomes" id="UP000306753"/>
    </source>
</evidence>
<evidence type="ECO:0000256" key="17">
    <source>
        <dbReference type="ARBA" id="ARBA00047816"/>
    </source>
</evidence>
<comment type="caution">
    <text evidence="22">The sequence shown here is derived from an EMBL/GenBank/DDBJ whole genome shotgun (WGS) entry which is preliminary data.</text>
</comment>
<evidence type="ECO:0000256" key="5">
    <source>
        <dbReference type="ARBA" id="ARBA00022617"/>
    </source>
</evidence>
<dbReference type="CDD" id="cd04213">
    <property type="entry name" value="CuRO_CcO_Caa3_II"/>
    <property type="match status" value="1"/>
</dbReference>
<dbReference type="InterPro" id="IPR045187">
    <property type="entry name" value="CcO_II"/>
</dbReference>
<evidence type="ECO:0000256" key="12">
    <source>
        <dbReference type="ARBA" id="ARBA00023004"/>
    </source>
</evidence>
<dbReference type="PROSITE" id="PS50857">
    <property type="entry name" value="COX2_CUA"/>
    <property type="match status" value="1"/>
</dbReference>
<dbReference type="Pfam" id="PF00116">
    <property type="entry name" value="COX2"/>
    <property type="match status" value="1"/>
</dbReference>
<keyword evidence="13" id="KW-0186">Copper</keyword>
<feature type="domain" description="Cytochrome c" evidence="21">
    <location>
        <begin position="206"/>
        <end position="296"/>
    </location>
</feature>
<dbReference type="GO" id="GO:0020037">
    <property type="term" value="F:heme binding"/>
    <property type="evidence" value="ECO:0007669"/>
    <property type="project" value="InterPro"/>
</dbReference>
<comment type="catalytic activity">
    <reaction evidence="17">
        <text>4 Fe(II)-[cytochrome c] + O2 + 8 H(+)(in) = 4 Fe(III)-[cytochrome c] + 2 H2O + 4 H(+)(out)</text>
        <dbReference type="Rhea" id="RHEA:11436"/>
        <dbReference type="Rhea" id="RHEA-COMP:10350"/>
        <dbReference type="Rhea" id="RHEA-COMP:14399"/>
        <dbReference type="ChEBI" id="CHEBI:15377"/>
        <dbReference type="ChEBI" id="CHEBI:15378"/>
        <dbReference type="ChEBI" id="CHEBI:15379"/>
        <dbReference type="ChEBI" id="CHEBI:29033"/>
        <dbReference type="ChEBI" id="CHEBI:29034"/>
        <dbReference type="EC" id="7.1.1.9"/>
    </reaction>
</comment>
<evidence type="ECO:0000256" key="7">
    <source>
        <dbReference type="ARBA" id="ARBA00022692"/>
    </source>
</evidence>
<dbReference type="GO" id="GO:0005507">
    <property type="term" value="F:copper ion binding"/>
    <property type="evidence" value="ECO:0007669"/>
    <property type="project" value="InterPro"/>
</dbReference>
<keyword evidence="22" id="KW-0560">Oxidoreductase</keyword>
<dbReference type="PROSITE" id="PS51007">
    <property type="entry name" value="CYTC"/>
    <property type="match status" value="1"/>
</dbReference>
<keyword evidence="4" id="KW-0813">Transport</keyword>
<keyword evidence="10" id="KW-0249">Electron transport</keyword>
<evidence type="ECO:0000256" key="19">
    <source>
        <dbReference type="SAM" id="Phobius"/>
    </source>
</evidence>
<evidence type="ECO:0000256" key="6">
    <source>
        <dbReference type="ARBA" id="ARBA00022660"/>
    </source>
</evidence>
<proteinExistence type="inferred from homology"/>
<keyword evidence="5 18" id="KW-0349">Heme</keyword>
<dbReference type="PANTHER" id="PTHR22888">
    <property type="entry name" value="CYTOCHROME C OXIDASE, SUBUNIT II"/>
    <property type="match status" value="1"/>
</dbReference>
<keyword evidence="12 18" id="KW-0408">Iron</keyword>
<evidence type="ECO:0000256" key="2">
    <source>
        <dbReference type="ARBA" id="ARBA00007866"/>
    </source>
</evidence>
<dbReference type="GO" id="GO:0016020">
    <property type="term" value="C:membrane"/>
    <property type="evidence" value="ECO:0007669"/>
    <property type="project" value="UniProtKB-SubCell"/>
</dbReference>
<evidence type="ECO:0000256" key="10">
    <source>
        <dbReference type="ARBA" id="ARBA00022982"/>
    </source>
</evidence>
<dbReference type="Gene3D" id="1.10.287.90">
    <property type="match status" value="1"/>
</dbReference>
<evidence type="ECO:0000256" key="14">
    <source>
        <dbReference type="ARBA" id="ARBA00023136"/>
    </source>
</evidence>
<dbReference type="GO" id="GO:0004129">
    <property type="term" value="F:cytochrome-c oxidase activity"/>
    <property type="evidence" value="ECO:0007669"/>
    <property type="project" value="UniProtKB-EC"/>
</dbReference>
<dbReference type="NCBIfam" id="TIGR02866">
    <property type="entry name" value="CoxB"/>
    <property type="match status" value="1"/>
</dbReference>
<dbReference type="EMBL" id="QLAG01000004">
    <property type="protein sequence ID" value="TLX64664.1"/>
    <property type="molecule type" value="Genomic_DNA"/>
</dbReference>
<evidence type="ECO:0000256" key="13">
    <source>
        <dbReference type="ARBA" id="ARBA00023008"/>
    </source>
</evidence>
<dbReference type="PANTHER" id="PTHR22888:SF9">
    <property type="entry name" value="CYTOCHROME C OXIDASE SUBUNIT 2"/>
    <property type="match status" value="1"/>
</dbReference>
<keyword evidence="6" id="KW-0679">Respiratory chain</keyword>
<dbReference type="EC" id="7.1.1.9" evidence="3"/>
<evidence type="ECO:0000256" key="9">
    <source>
        <dbReference type="ARBA" id="ARBA00022967"/>
    </source>
</evidence>
<dbReference type="Proteomes" id="UP000306753">
    <property type="component" value="Unassembled WGS sequence"/>
</dbReference>
<feature type="transmembrane region" description="Helical" evidence="19">
    <location>
        <begin position="50"/>
        <end position="71"/>
    </location>
</feature>
<evidence type="ECO:0000259" key="20">
    <source>
        <dbReference type="PROSITE" id="PS50857"/>
    </source>
</evidence>
<gene>
    <name evidence="22" type="primary">coxB</name>
    <name evidence="22" type="ORF">DN820_04370</name>
</gene>
<organism evidence="22 23">
    <name type="scientific">Stutzerimonas nosocomialis</name>
    <dbReference type="NCBI Taxonomy" id="1056496"/>
    <lineage>
        <taxon>Bacteria</taxon>
        <taxon>Pseudomonadati</taxon>
        <taxon>Pseudomonadota</taxon>
        <taxon>Gammaproteobacteria</taxon>
        <taxon>Pseudomonadales</taxon>
        <taxon>Pseudomonadaceae</taxon>
        <taxon>Stutzerimonas</taxon>
    </lineage>
</organism>
<evidence type="ECO:0000313" key="22">
    <source>
        <dbReference type="EMBL" id="TLX64664.1"/>
    </source>
</evidence>
<dbReference type="SUPFAM" id="SSF49503">
    <property type="entry name" value="Cupredoxins"/>
    <property type="match status" value="1"/>
</dbReference>
<dbReference type="GO" id="GO:0042773">
    <property type="term" value="P:ATP synthesis coupled electron transport"/>
    <property type="evidence" value="ECO:0007669"/>
    <property type="project" value="TreeGrafter"/>
</dbReference>
<name>A0A5R9QHF1_9GAMM</name>
<dbReference type="InterPro" id="IPR036257">
    <property type="entry name" value="Cyt_c_oxidase_su2_TM_sf"/>
</dbReference>
<protein>
    <recommendedName>
        <fullName evidence="3">cytochrome-c oxidase</fullName>
        <ecNumber evidence="3">7.1.1.9</ecNumber>
    </recommendedName>
    <alternativeName>
        <fullName evidence="16">Cytochrome aa3 subunit 2</fullName>
    </alternativeName>
</protein>
<dbReference type="InterPro" id="IPR008972">
    <property type="entry name" value="Cupredoxin"/>
</dbReference>
<evidence type="ECO:0000256" key="11">
    <source>
        <dbReference type="ARBA" id="ARBA00022989"/>
    </source>
</evidence>
<dbReference type="Pfam" id="PF00034">
    <property type="entry name" value="Cytochrom_C"/>
    <property type="match status" value="1"/>
</dbReference>
<accession>A0A5R9QHF1</accession>
<dbReference type="InterPro" id="IPR036909">
    <property type="entry name" value="Cyt_c-like_dom_sf"/>
</dbReference>
<dbReference type="SUPFAM" id="SSF46626">
    <property type="entry name" value="Cytochrome c"/>
    <property type="match status" value="1"/>
</dbReference>
<comment type="function">
    <text evidence="15">Subunits I and II form the functional core of the enzyme complex. Electrons originating in cytochrome c are transferred via heme a and Cu(A) to the binuclear center formed by heme a3 and Cu(B).</text>
</comment>
<dbReference type="Gene3D" id="2.60.40.420">
    <property type="entry name" value="Cupredoxins - blue copper proteins"/>
    <property type="match status" value="1"/>
</dbReference>
<comment type="subcellular location">
    <subcellularLocation>
        <location evidence="1">Membrane</location>
        <topology evidence="1">Multi-pass membrane protein</topology>
    </subcellularLocation>
</comment>
<evidence type="ECO:0000259" key="21">
    <source>
        <dbReference type="PROSITE" id="PS51007"/>
    </source>
</evidence>
<evidence type="ECO:0000256" key="1">
    <source>
        <dbReference type="ARBA" id="ARBA00004141"/>
    </source>
</evidence>